<evidence type="ECO:0000256" key="2">
    <source>
        <dbReference type="SAM" id="Phobius"/>
    </source>
</evidence>
<feature type="region of interest" description="Disordered" evidence="1">
    <location>
        <begin position="218"/>
        <end position="323"/>
    </location>
</feature>
<name>A0A158ASC0_9BURK</name>
<evidence type="ECO:0000313" key="3">
    <source>
        <dbReference type="EMBL" id="SAK60702.1"/>
    </source>
</evidence>
<organism evidence="3 4">
    <name type="scientific">Caballeronia fortuita</name>
    <dbReference type="NCBI Taxonomy" id="1777138"/>
    <lineage>
        <taxon>Bacteria</taxon>
        <taxon>Pseudomonadati</taxon>
        <taxon>Pseudomonadota</taxon>
        <taxon>Betaproteobacteria</taxon>
        <taxon>Burkholderiales</taxon>
        <taxon>Burkholderiaceae</taxon>
        <taxon>Caballeronia</taxon>
    </lineage>
</organism>
<dbReference type="EMBL" id="FCNX02000004">
    <property type="protein sequence ID" value="SAK60702.1"/>
    <property type="molecule type" value="Genomic_DNA"/>
</dbReference>
<dbReference type="AlphaFoldDB" id="A0A158ASC0"/>
<keyword evidence="2" id="KW-1133">Transmembrane helix</keyword>
<feature type="compositionally biased region" description="Basic and acidic residues" evidence="1">
    <location>
        <begin position="251"/>
        <end position="272"/>
    </location>
</feature>
<dbReference type="Proteomes" id="UP000054903">
    <property type="component" value="Unassembled WGS sequence"/>
</dbReference>
<feature type="compositionally biased region" description="Low complexity" evidence="1">
    <location>
        <begin position="276"/>
        <end position="286"/>
    </location>
</feature>
<keyword evidence="4" id="KW-1185">Reference proteome</keyword>
<protein>
    <submittedName>
        <fullName evidence="3">Uncharacterized protein</fullName>
    </submittedName>
</protein>
<keyword evidence="2" id="KW-0812">Transmembrane</keyword>
<accession>A0A158ASC0</accession>
<proteinExistence type="predicted"/>
<feature type="compositionally biased region" description="Low complexity" evidence="1">
    <location>
        <begin position="221"/>
        <end position="247"/>
    </location>
</feature>
<comment type="caution">
    <text evidence="3">The sequence shown here is derived from an EMBL/GenBank/DDBJ whole genome shotgun (WGS) entry which is preliminary data.</text>
</comment>
<gene>
    <name evidence="3" type="ORF">AWB77_02068</name>
</gene>
<feature type="transmembrane region" description="Helical" evidence="2">
    <location>
        <begin position="106"/>
        <end position="127"/>
    </location>
</feature>
<reference evidence="3" key="1">
    <citation type="submission" date="2016-01" db="EMBL/GenBank/DDBJ databases">
        <authorList>
            <person name="Peeters C."/>
        </authorList>
    </citation>
    <scope>NUCLEOTIDE SEQUENCE</scope>
    <source>
        <strain evidence="3">LMG 29320</strain>
    </source>
</reference>
<keyword evidence="2" id="KW-0472">Membrane</keyword>
<evidence type="ECO:0000313" key="4">
    <source>
        <dbReference type="Proteomes" id="UP000054903"/>
    </source>
</evidence>
<evidence type="ECO:0000256" key="1">
    <source>
        <dbReference type="SAM" id="MobiDB-lite"/>
    </source>
</evidence>
<sequence length="323" mass="34106">MEQRGDGSSLYFVICPRCETLSSVEESVCPFCGADRHGAVLTKGAETALRAVEAARGVTRHFQEPREVARVRWFVRPRAYGPRLPAPVSASNGAAVLGAERSSSSILATIAMAIVVLGLCFIARAYFEQRASTARASAMPVAAAGVVRPAAPKADIAMPNLDSADRLADGAARDASRPPVEAASALIAVTASSKDSVHQGVVAERSVDKKLAAPVAKRVTKTASKSPSKAATKTAAKTSKVTQKTAAVCARKSDRGCAERTQRHASKPESKQRQTRAAPRAAPAVRAKSDEKEFQKVAAIPQPVRPAMTADDSWRPGKSRNKN</sequence>